<comment type="caution">
    <text evidence="6">The sequence shown here is derived from an EMBL/GenBank/DDBJ whole genome shotgun (WGS) entry which is preliminary data.</text>
</comment>
<evidence type="ECO:0000259" key="5">
    <source>
        <dbReference type="Pfam" id="PF12781"/>
    </source>
</evidence>
<dbReference type="InterPro" id="IPR027417">
    <property type="entry name" value="P-loop_NTPase"/>
</dbReference>
<gene>
    <name evidence="6" type="ORF">NQ317_017171</name>
</gene>
<sequence length="582" mass="64965">MAEYGMFEIELTKTYGIPDWRDDLRKLLLRAGQEVELTPLALYNYFIERVRSNLHVALCMSPIGDSFRVRCRMFPSLINCCTIDWFQNWPDDALERVANMFLTQAGLSTRRWWRSARPSASSSTRGRPTSHRRRTWSLIQTFKNLYALKVDQITMQRNRYEVGLEAVQFAAGQVSVMQDELTRPAAEIVGADEAVANEACGSCQAIKDDCESDLSEAIPALEAAVDALNTLKPADITLVKSMKNPPSGVKLVMEAVCVMKQVKPDRKPDPSSGKMVEDFWGPSTKLLGDMKFLENLKAYDKDNIPMPVMKRIRERYMTDREFDPQRIKTISAACEGLCKWVRAMEVYDRVIRIVAPKKAALAGAESELASQMETLNAKKAQLQEKKELEDDISLCAQKLDRAEQLIGGLGGEKARWSEAAKQLQGLLDNVIGDVLLSAGTIAYLGPFTVDYRQDLLKGWNVYSLKTGIPCSANFSLVVTMGEPVIIRAWNIAGLPVDNYSVENGIISTTARRWPLMIDPQGKALNLVLTSLGPPRPSHLTNLSGIVRWGTIMLHPHPFEGCLKNVAQQICGRVIASPKPDQI</sequence>
<feature type="coiled-coil region" evidence="2">
    <location>
        <begin position="361"/>
        <end position="405"/>
    </location>
</feature>
<dbReference type="InterPro" id="IPR035706">
    <property type="entry name" value="AAA_9"/>
</dbReference>
<evidence type="ECO:0008006" key="8">
    <source>
        <dbReference type="Google" id="ProtNLM"/>
    </source>
</evidence>
<dbReference type="InterPro" id="IPR024743">
    <property type="entry name" value="Dynein_HC_stalk"/>
</dbReference>
<name>A0ABQ9IWS2_9CUCU</name>
<evidence type="ECO:0000313" key="6">
    <source>
        <dbReference type="EMBL" id="KAJ8968034.1"/>
    </source>
</evidence>
<dbReference type="PANTHER" id="PTHR22878">
    <property type="entry name" value="DYNEIN HEAVY CHAIN 6, AXONEMAL-LIKE-RELATED"/>
    <property type="match status" value="1"/>
</dbReference>
<comment type="similarity">
    <text evidence="1">Belongs to the dynein heavy chain family.</text>
</comment>
<evidence type="ECO:0000313" key="7">
    <source>
        <dbReference type="Proteomes" id="UP001162164"/>
    </source>
</evidence>
<evidence type="ECO:0000256" key="2">
    <source>
        <dbReference type="SAM" id="Coils"/>
    </source>
</evidence>
<dbReference type="Gene3D" id="1.20.920.20">
    <property type="match status" value="1"/>
</dbReference>
<dbReference type="EMBL" id="JAPWTJ010002078">
    <property type="protein sequence ID" value="KAJ8968034.1"/>
    <property type="molecule type" value="Genomic_DNA"/>
</dbReference>
<feature type="domain" description="Dynein heavy chain ATP-binding dynein motor region" evidence="5">
    <location>
        <begin position="487"/>
        <end position="529"/>
    </location>
</feature>
<keyword evidence="2" id="KW-0175">Coiled coil</keyword>
<dbReference type="PANTHER" id="PTHR22878:SF70">
    <property type="entry name" value="DYNEIN HEAVY CHAIN 2, AXONEMAL"/>
    <property type="match status" value="1"/>
</dbReference>
<evidence type="ECO:0000256" key="1">
    <source>
        <dbReference type="ARBA" id="ARBA00008887"/>
    </source>
</evidence>
<evidence type="ECO:0000259" key="4">
    <source>
        <dbReference type="Pfam" id="PF12780"/>
    </source>
</evidence>
<reference evidence="6" key="1">
    <citation type="journal article" date="2023" name="Insect Mol. Biol.">
        <title>Genome sequencing provides insights into the evolution of gene families encoding plant cell wall-degrading enzymes in longhorned beetles.</title>
        <authorList>
            <person name="Shin N.R."/>
            <person name="Okamura Y."/>
            <person name="Kirsch R."/>
            <person name="Pauchet Y."/>
        </authorList>
    </citation>
    <scope>NUCLEOTIDE SEQUENCE</scope>
    <source>
        <strain evidence="6">MMC_N1</strain>
    </source>
</reference>
<dbReference type="Proteomes" id="UP001162164">
    <property type="component" value="Unassembled WGS sequence"/>
</dbReference>
<feature type="domain" description="Dynein heavy chain coiled coil stalk" evidence="3">
    <location>
        <begin position="205"/>
        <end position="460"/>
    </location>
</feature>
<proteinExistence type="inferred from homology"/>
<accession>A0ABQ9IWS2</accession>
<keyword evidence="7" id="KW-1185">Reference proteome</keyword>
<organism evidence="6 7">
    <name type="scientific">Molorchus minor</name>
    <dbReference type="NCBI Taxonomy" id="1323400"/>
    <lineage>
        <taxon>Eukaryota</taxon>
        <taxon>Metazoa</taxon>
        <taxon>Ecdysozoa</taxon>
        <taxon>Arthropoda</taxon>
        <taxon>Hexapoda</taxon>
        <taxon>Insecta</taxon>
        <taxon>Pterygota</taxon>
        <taxon>Neoptera</taxon>
        <taxon>Endopterygota</taxon>
        <taxon>Coleoptera</taxon>
        <taxon>Polyphaga</taxon>
        <taxon>Cucujiformia</taxon>
        <taxon>Chrysomeloidea</taxon>
        <taxon>Cerambycidae</taxon>
        <taxon>Lamiinae</taxon>
        <taxon>Monochamini</taxon>
        <taxon>Molorchus</taxon>
    </lineage>
</organism>
<protein>
    <recommendedName>
        <fullName evidence="8">Dynein heavy chain</fullName>
    </recommendedName>
</protein>
<dbReference type="Gene3D" id="3.40.50.300">
    <property type="entry name" value="P-loop containing nucleotide triphosphate hydrolases"/>
    <property type="match status" value="2"/>
</dbReference>
<dbReference type="InterPro" id="IPR024317">
    <property type="entry name" value="Dynein_heavy_chain_D4_dom"/>
</dbReference>
<dbReference type="Pfam" id="PF12781">
    <property type="entry name" value="AAA_9"/>
    <property type="match status" value="1"/>
</dbReference>
<feature type="domain" description="Dynein heavy chain AAA module D4" evidence="4">
    <location>
        <begin position="33"/>
        <end position="105"/>
    </location>
</feature>
<evidence type="ECO:0000259" key="3">
    <source>
        <dbReference type="Pfam" id="PF12777"/>
    </source>
</evidence>
<dbReference type="InterPro" id="IPR026983">
    <property type="entry name" value="DHC"/>
</dbReference>
<dbReference type="Pfam" id="PF12777">
    <property type="entry name" value="MT"/>
    <property type="match status" value="1"/>
</dbReference>
<dbReference type="Pfam" id="PF12780">
    <property type="entry name" value="AAA_8"/>
    <property type="match status" value="1"/>
</dbReference>